<dbReference type="STRING" id="402596.SAMN04489844_1942"/>
<accession>A0A1H4QY57</accession>
<evidence type="ECO:0000256" key="1">
    <source>
        <dbReference type="SAM" id="SignalP"/>
    </source>
</evidence>
<dbReference type="InterPro" id="IPR015168">
    <property type="entry name" value="SsuA/THI5"/>
</dbReference>
<proteinExistence type="predicted"/>
<gene>
    <name evidence="3" type="ORF">SAMN04489844_1942</name>
</gene>
<evidence type="ECO:0000313" key="4">
    <source>
        <dbReference type="Proteomes" id="UP000198742"/>
    </source>
</evidence>
<organism evidence="3 4">
    <name type="scientific">Nocardioides exalbidus</name>
    <dbReference type="NCBI Taxonomy" id="402596"/>
    <lineage>
        <taxon>Bacteria</taxon>
        <taxon>Bacillati</taxon>
        <taxon>Actinomycetota</taxon>
        <taxon>Actinomycetes</taxon>
        <taxon>Propionibacteriales</taxon>
        <taxon>Nocardioidaceae</taxon>
        <taxon>Nocardioides</taxon>
    </lineage>
</organism>
<feature type="domain" description="SsuA/THI5-like" evidence="2">
    <location>
        <begin position="53"/>
        <end position="265"/>
    </location>
</feature>
<protein>
    <submittedName>
        <fullName evidence="3">NitT/TauT family transport system substrate-binding protein</fullName>
    </submittedName>
</protein>
<evidence type="ECO:0000313" key="3">
    <source>
        <dbReference type="EMBL" id="SEC24414.1"/>
    </source>
</evidence>
<dbReference type="OrthoDB" id="174578at2"/>
<dbReference type="Proteomes" id="UP000198742">
    <property type="component" value="Unassembled WGS sequence"/>
</dbReference>
<name>A0A1H4QY57_9ACTN</name>
<dbReference type="PANTHER" id="PTHR31528">
    <property type="entry name" value="4-AMINO-5-HYDROXYMETHYL-2-METHYLPYRIMIDINE PHOSPHATE SYNTHASE THI11-RELATED"/>
    <property type="match status" value="1"/>
</dbReference>
<dbReference type="PROSITE" id="PS51257">
    <property type="entry name" value="PROKAR_LIPOPROTEIN"/>
    <property type="match status" value="1"/>
</dbReference>
<dbReference type="SUPFAM" id="SSF53850">
    <property type="entry name" value="Periplasmic binding protein-like II"/>
    <property type="match status" value="1"/>
</dbReference>
<dbReference type="RefSeq" id="WP_090968920.1">
    <property type="nucleotide sequence ID" value="NZ_FNRT01000002.1"/>
</dbReference>
<dbReference type="InterPro" id="IPR027939">
    <property type="entry name" value="NMT1/THI5"/>
</dbReference>
<dbReference type="Gene3D" id="3.40.190.10">
    <property type="entry name" value="Periplasmic binding protein-like II"/>
    <property type="match status" value="2"/>
</dbReference>
<dbReference type="PANTHER" id="PTHR31528:SF15">
    <property type="entry name" value="RIBOFLAVIN-BINDING PROTEIN RIBY"/>
    <property type="match status" value="1"/>
</dbReference>
<evidence type="ECO:0000259" key="2">
    <source>
        <dbReference type="Pfam" id="PF09084"/>
    </source>
</evidence>
<dbReference type="AlphaFoldDB" id="A0A1H4QY57"/>
<feature type="signal peptide" evidence="1">
    <location>
        <begin position="1"/>
        <end position="20"/>
    </location>
</feature>
<dbReference type="Pfam" id="PF09084">
    <property type="entry name" value="NMT1"/>
    <property type="match status" value="1"/>
</dbReference>
<keyword evidence="4" id="KW-1185">Reference proteome</keyword>
<feature type="chain" id="PRO_5038397831" evidence="1">
    <location>
        <begin position="21"/>
        <end position="369"/>
    </location>
</feature>
<keyword evidence="1" id="KW-0732">Signal</keyword>
<dbReference type="EMBL" id="FNRT01000002">
    <property type="protein sequence ID" value="SEC24414.1"/>
    <property type="molecule type" value="Genomic_DNA"/>
</dbReference>
<reference evidence="4" key="1">
    <citation type="submission" date="2016-10" db="EMBL/GenBank/DDBJ databases">
        <authorList>
            <person name="Varghese N."/>
            <person name="Submissions S."/>
        </authorList>
    </citation>
    <scope>NUCLEOTIDE SEQUENCE [LARGE SCALE GENOMIC DNA]</scope>
    <source>
        <strain evidence="4">DSM 22017</strain>
    </source>
</reference>
<dbReference type="GO" id="GO:0009228">
    <property type="term" value="P:thiamine biosynthetic process"/>
    <property type="evidence" value="ECO:0007669"/>
    <property type="project" value="InterPro"/>
</dbReference>
<sequence>MTLRLRATAGVLAASLLLLSACGGTDDSSASDSDSTDLTFVIASAVIGPKEEVAMYAVAQEMGYFEDEGLNVKTVNSDGSVAAVQAVGTGQGDFTAADTGSILAAVEKNVPVTTVGGLVQNWPWEIATMPGSDITSPADLDGKKIGVISLASGSAPYARAFVKAGGLDPEKDVELLPVGVGAQAASALTSGQVDALALYSQAYSVIELSGTELAYLDNPPIFDGIRSLSFAVNSKALAGDQEAYEGLLRAGYKAMLFSAENPEAAMKIGYKVFPDILAGQSEDERLADDVANLEAWLATATPTSGSPSEWSDWGAISDEDWTKTQEYTLEAGQITAEVDLAKVWDDGLLTAANDFDAAAVIKQADEWTE</sequence>